<sequence length="575" mass="64986">MTNAEQEITILRKTIEDLSHKMIKSKYQEEQILSEFSAMNNEMVTLQRQLAKTNAELNAAKEEAIHANQARSRFLAIMTHEIRTPMNGMIGMSEILMTSELSDEQKQSVMLIQESAELLLSMINNMLDLSKMEAGKMRLQEEPIDLRLLLDHIIRLSQPKAQKNQNIISAFIDYRVENELIGDGGRIRQILLNLLSNANKFTNQGTIEVSIQLKHNSANSQILHIEVTDTGIGISEENQKNMFQPYAQADQPGKNNVEGTGLGLSICKSFVELMEGTIDLKSEENKGSTFWFDIPLKKVQTSSDTPELISNHLGGQQSEHLKLPSSLHHKQTDKSILIVEDNPINRQVIQLQLKKMGMEQVHTVSNGQEAISKYLGHTYHLILMDNRMPIMDGLQATHKIRELETAEMRSPVPIIALTGNTSQEDRQKCLDAGMNDILTKPVNLESLTIMMRKWLPDIVHEKALDMSVIQEILDLNDDGDPEILRTLIEMYKSETPNKLERLQKLVLRKDATALSEAAHELKSGSLSIGIQYMAQLLHEIESLAKENDLRGVQELVQLLGPAYEKACRELEHLIK</sequence>
<dbReference type="PANTHER" id="PTHR45339:SF1">
    <property type="entry name" value="HYBRID SIGNAL TRANSDUCTION HISTIDINE KINASE J"/>
    <property type="match status" value="1"/>
</dbReference>
<comment type="similarity">
    <text evidence="3">In the N-terminal section; belongs to the phytochrome family.</text>
</comment>
<proteinExistence type="inferred from homology"/>
<keyword evidence="23" id="KW-1185">Reference proteome</keyword>
<dbReference type="PANTHER" id="PTHR45339">
    <property type="entry name" value="HYBRID SIGNAL TRANSDUCTION HISTIDINE KINASE J"/>
    <property type="match status" value="1"/>
</dbReference>
<dbReference type="SUPFAM" id="SSF47384">
    <property type="entry name" value="Homodimeric domain of signal transducing histidine kinase"/>
    <property type="match status" value="1"/>
</dbReference>
<evidence type="ECO:0000256" key="18">
    <source>
        <dbReference type="SAM" id="Coils"/>
    </source>
</evidence>
<dbReference type="InterPro" id="IPR005467">
    <property type="entry name" value="His_kinase_dom"/>
</dbReference>
<dbReference type="Gene3D" id="1.20.120.160">
    <property type="entry name" value="HPT domain"/>
    <property type="match status" value="1"/>
</dbReference>
<evidence type="ECO:0000259" key="19">
    <source>
        <dbReference type="PROSITE" id="PS50109"/>
    </source>
</evidence>
<dbReference type="InterPro" id="IPR036890">
    <property type="entry name" value="HATPase_C_sf"/>
</dbReference>
<dbReference type="Gene3D" id="1.10.287.130">
    <property type="match status" value="1"/>
</dbReference>
<evidence type="ECO:0000256" key="5">
    <source>
        <dbReference type="ARBA" id="ARBA00022475"/>
    </source>
</evidence>
<name>A0A1E3L7W7_9BACL</name>
<dbReference type="CDD" id="cd00082">
    <property type="entry name" value="HisKA"/>
    <property type="match status" value="1"/>
</dbReference>
<dbReference type="InterPro" id="IPR003594">
    <property type="entry name" value="HATPase_dom"/>
</dbReference>
<keyword evidence="10 22" id="KW-0418">Kinase</keyword>
<feature type="coiled-coil region" evidence="18">
    <location>
        <begin position="1"/>
        <end position="70"/>
    </location>
</feature>
<keyword evidence="8" id="KW-0812">Transmembrane</keyword>
<evidence type="ECO:0000256" key="6">
    <source>
        <dbReference type="ARBA" id="ARBA00022553"/>
    </source>
</evidence>
<dbReference type="CDD" id="cd17546">
    <property type="entry name" value="REC_hyHK_CKI1_RcsC-like"/>
    <property type="match status" value="1"/>
</dbReference>
<evidence type="ECO:0000259" key="20">
    <source>
        <dbReference type="PROSITE" id="PS50110"/>
    </source>
</evidence>
<keyword evidence="9" id="KW-0547">Nucleotide-binding</keyword>
<organism evidence="22 23">
    <name type="scientific">Paenibacillus nuruki</name>
    <dbReference type="NCBI Taxonomy" id="1886670"/>
    <lineage>
        <taxon>Bacteria</taxon>
        <taxon>Bacillati</taxon>
        <taxon>Bacillota</taxon>
        <taxon>Bacilli</taxon>
        <taxon>Bacillales</taxon>
        <taxon>Paenibacillaceae</taxon>
        <taxon>Paenibacillus</taxon>
    </lineage>
</organism>
<dbReference type="Pfam" id="PF00072">
    <property type="entry name" value="Response_reg"/>
    <property type="match status" value="1"/>
</dbReference>
<feature type="domain" description="Response regulatory" evidence="20">
    <location>
        <begin position="335"/>
        <end position="455"/>
    </location>
</feature>
<evidence type="ECO:0000313" key="23">
    <source>
        <dbReference type="Proteomes" id="UP000094578"/>
    </source>
</evidence>
<dbReference type="GO" id="GO:0000155">
    <property type="term" value="F:phosphorelay sensor kinase activity"/>
    <property type="evidence" value="ECO:0007669"/>
    <property type="project" value="InterPro"/>
</dbReference>
<dbReference type="SMART" id="SM00387">
    <property type="entry name" value="HATPase_c"/>
    <property type="match status" value="1"/>
</dbReference>
<evidence type="ECO:0000256" key="9">
    <source>
        <dbReference type="ARBA" id="ARBA00022741"/>
    </source>
</evidence>
<keyword evidence="6 17" id="KW-0597">Phosphoprotein</keyword>
<dbReference type="Gene3D" id="3.30.565.10">
    <property type="entry name" value="Histidine kinase-like ATPase, C-terminal domain"/>
    <property type="match status" value="1"/>
</dbReference>
<dbReference type="RefSeq" id="WP_069326347.1">
    <property type="nucleotide sequence ID" value="NZ_MDER01000029.1"/>
</dbReference>
<dbReference type="InterPro" id="IPR003661">
    <property type="entry name" value="HisK_dim/P_dom"/>
</dbReference>
<dbReference type="Pfam" id="PF01627">
    <property type="entry name" value="Hpt"/>
    <property type="match status" value="1"/>
</dbReference>
<dbReference type="SUPFAM" id="SSF47226">
    <property type="entry name" value="Histidine-containing phosphotransfer domain, HPT domain"/>
    <property type="match status" value="1"/>
</dbReference>
<feature type="domain" description="HPt" evidence="21">
    <location>
        <begin position="480"/>
        <end position="573"/>
    </location>
</feature>
<dbReference type="SUPFAM" id="SSF52172">
    <property type="entry name" value="CheY-like"/>
    <property type="match status" value="1"/>
</dbReference>
<dbReference type="SMART" id="SM00073">
    <property type="entry name" value="HPT"/>
    <property type="match status" value="1"/>
</dbReference>
<dbReference type="PROSITE" id="PS50894">
    <property type="entry name" value="HPT"/>
    <property type="match status" value="1"/>
</dbReference>
<dbReference type="InterPro" id="IPR008207">
    <property type="entry name" value="Sig_transdc_His_kin_Hpt_dom"/>
</dbReference>
<evidence type="ECO:0000256" key="13">
    <source>
        <dbReference type="ARBA" id="ARBA00023012"/>
    </source>
</evidence>
<feature type="modified residue" description="Phosphohistidine" evidence="16">
    <location>
        <position position="519"/>
    </location>
</feature>
<keyword evidence="18" id="KW-0175">Coiled coil</keyword>
<comment type="subcellular location">
    <subcellularLocation>
        <location evidence="2">Cell membrane</location>
        <topology evidence="2">Multi-pass membrane protein</topology>
    </subcellularLocation>
</comment>
<dbReference type="CDD" id="cd16922">
    <property type="entry name" value="HATPase_EvgS-ArcB-TorS-like"/>
    <property type="match status" value="1"/>
</dbReference>
<evidence type="ECO:0000256" key="15">
    <source>
        <dbReference type="ARBA" id="ARBA00074306"/>
    </source>
</evidence>
<dbReference type="FunFam" id="1.10.287.130:FF:000004">
    <property type="entry name" value="Ethylene receptor 1"/>
    <property type="match status" value="1"/>
</dbReference>
<dbReference type="EMBL" id="MDER01000029">
    <property type="protein sequence ID" value="ODP29744.1"/>
    <property type="molecule type" value="Genomic_DNA"/>
</dbReference>
<evidence type="ECO:0000256" key="1">
    <source>
        <dbReference type="ARBA" id="ARBA00000085"/>
    </source>
</evidence>
<evidence type="ECO:0000256" key="7">
    <source>
        <dbReference type="ARBA" id="ARBA00022679"/>
    </source>
</evidence>
<dbReference type="PROSITE" id="PS50109">
    <property type="entry name" value="HIS_KIN"/>
    <property type="match status" value="1"/>
</dbReference>
<dbReference type="EC" id="2.7.13.3" evidence="4"/>
<dbReference type="Proteomes" id="UP000094578">
    <property type="component" value="Unassembled WGS sequence"/>
</dbReference>
<evidence type="ECO:0000256" key="10">
    <source>
        <dbReference type="ARBA" id="ARBA00022777"/>
    </source>
</evidence>
<dbReference type="InterPro" id="IPR004358">
    <property type="entry name" value="Sig_transdc_His_kin-like_C"/>
</dbReference>
<evidence type="ECO:0000259" key="21">
    <source>
        <dbReference type="PROSITE" id="PS50894"/>
    </source>
</evidence>
<dbReference type="InterPro" id="IPR001789">
    <property type="entry name" value="Sig_transdc_resp-reg_receiver"/>
</dbReference>
<dbReference type="SUPFAM" id="SSF55874">
    <property type="entry name" value="ATPase domain of HSP90 chaperone/DNA topoisomerase II/histidine kinase"/>
    <property type="match status" value="1"/>
</dbReference>
<dbReference type="STRING" id="1886670.PTI45_00898"/>
<dbReference type="SMART" id="SM00448">
    <property type="entry name" value="REC"/>
    <property type="match status" value="1"/>
</dbReference>
<gene>
    <name evidence="22" type="ORF">PTI45_00898</name>
</gene>
<feature type="domain" description="Histidine kinase" evidence="19">
    <location>
        <begin position="77"/>
        <end position="298"/>
    </location>
</feature>
<evidence type="ECO:0000256" key="4">
    <source>
        <dbReference type="ARBA" id="ARBA00012438"/>
    </source>
</evidence>
<evidence type="ECO:0000256" key="3">
    <source>
        <dbReference type="ARBA" id="ARBA00006402"/>
    </source>
</evidence>
<dbReference type="Gene3D" id="3.40.50.2300">
    <property type="match status" value="1"/>
</dbReference>
<dbReference type="InterPro" id="IPR036097">
    <property type="entry name" value="HisK_dim/P_sf"/>
</dbReference>
<dbReference type="PATRIC" id="fig|1886670.3.peg.919"/>
<dbReference type="PRINTS" id="PR00344">
    <property type="entry name" value="BCTRLSENSOR"/>
</dbReference>
<dbReference type="FunFam" id="3.30.565.10:FF:000010">
    <property type="entry name" value="Sensor histidine kinase RcsC"/>
    <property type="match status" value="1"/>
</dbReference>
<evidence type="ECO:0000256" key="16">
    <source>
        <dbReference type="PROSITE-ProRule" id="PRU00110"/>
    </source>
</evidence>
<keyword evidence="13" id="KW-0902">Two-component regulatory system</keyword>
<dbReference type="PROSITE" id="PS50110">
    <property type="entry name" value="RESPONSE_REGULATORY"/>
    <property type="match status" value="1"/>
</dbReference>
<keyword evidence="7 22" id="KW-0808">Transferase</keyword>
<evidence type="ECO:0000256" key="8">
    <source>
        <dbReference type="ARBA" id="ARBA00022692"/>
    </source>
</evidence>
<evidence type="ECO:0000256" key="11">
    <source>
        <dbReference type="ARBA" id="ARBA00022840"/>
    </source>
</evidence>
<evidence type="ECO:0000256" key="14">
    <source>
        <dbReference type="ARBA" id="ARBA00023136"/>
    </source>
</evidence>
<keyword evidence="12" id="KW-1133">Transmembrane helix</keyword>
<dbReference type="InterPro" id="IPR011006">
    <property type="entry name" value="CheY-like_superfamily"/>
</dbReference>
<dbReference type="Pfam" id="PF02518">
    <property type="entry name" value="HATPase_c"/>
    <property type="match status" value="1"/>
</dbReference>
<protein>
    <recommendedName>
        <fullName evidence="15">Circadian input-output histidine kinase CikA</fullName>
        <ecNumber evidence="4">2.7.13.3</ecNumber>
    </recommendedName>
</protein>
<evidence type="ECO:0000313" key="22">
    <source>
        <dbReference type="EMBL" id="ODP29744.1"/>
    </source>
</evidence>
<dbReference type="AlphaFoldDB" id="A0A1E3L7W7"/>
<evidence type="ECO:0000256" key="2">
    <source>
        <dbReference type="ARBA" id="ARBA00004651"/>
    </source>
</evidence>
<keyword evidence="14" id="KW-0472">Membrane</keyword>
<accession>A0A1E3L7W7</accession>
<reference evidence="22 23" key="1">
    <citation type="submission" date="2016-08" db="EMBL/GenBank/DDBJ databases">
        <title>Genome sequencing of Paenibacillus sp. TI45-13ar, isolated from Korean traditional nuruk.</title>
        <authorList>
            <person name="Kim S.-J."/>
        </authorList>
    </citation>
    <scope>NUCLEOTIDE SEQUENCE [LARGE SCALE GENOMIC DNA]</scope>
    <source>
        <strain evidence="22 23">TI45-13ar</strain>
    </source>
</reference>
<comment type="caution">
    <text evidence="22">The sequence shown here is derived from an EMBL/GenBank/DDBJ whole genome shotgun (WGS) entry which is preliminary data.</text>
</comment>
<dbReference type="GO" id="GO:0005886">
    <property type="term" value="C:plasma membrane"/>
    <property type="evidence" value="ECO:0007669"/>
    <property type="project" value="UniProtKB-SubCell"/>
</dbReference>
<dbReference type="GO" id="GO:0005524">
    <property type="term" value="F:ATP binding"/>
    <property type="evidence" value="ECO:0007669"/>
    <property type="project" value="UniProtKB-KW"/>
</dbReference>
<feature type="modified residue" description="4-aspartylphosphate" evidence="17">
    <location>
        <position position="385"/>
    </location>
</feature>
<evidence type="ECO:0000256" key="12">
    <source>
        <dbReference type="ARBA" id="ARBA00022989"/>
    </source>
</evidence>
<dbReference type="InterPro" id="IPR036641">
    <property type="entry name" value="HPT_dom_sf"/>
</dbReference>
<keyword evidence="11" id="KW-0067">ATP-binding</keyword>
<evidence type="ECO:0000256" key="17">
    <source>
        <dbReference type="PROSITE-ProRule" id="PRU00169"/>
    </source>
</evidence>
<comment type="catalytic activity">
    <reaction evidence="1">
        <text>ATP + protein L-histidine = ADP + protein N-phospho-L-histidine.</text>
        <dbReference type="EC" id="2.7.13.3"/>
    </reaction>
</comment>
<dbReference type="Pfam" id="PF00512">
    <property type="entry name" value="HisKA"/>
    <property type="match status" value="1"/>
</dbReference>
<dbReference type="SMART" id="SM00388">
    <property type="entry name" value="HisKA"/>
    <property type="match status" value="1"/>
</dbReference>
<keyword evidence="5" id="KW-1003">Cell membrane</keyword>